<dbReference type="GO" id="GO:0006508">
    <property type="term" value="P:proteolysis"/>
    <property type="evidence" value="ECO:0007669"/>
    <property type="project" value="InterPro"/>
</dbReference>
<feature type="region of interest" description="Disordered" evidence="3">
    <location>
        <begin position="83"/>
        <end position="138"/>
    </location>
</feature>
<evidence type="ECO:0000313" key="7">
    <source>
        <dbReference type="Proteomes" id="UP000254701"/>
    </source>
</evidence>
<feature type="domain" description="Apple" evidence="5">
    <location>
        <begin position="281"/>
        <end position="317"/>
    </location>
</feature>
<evidence type="ECO:0000256" key="2">
    <source>
        <dbReference type="ARBA" id="ARBA00023157"/>
    </source>
</evidence>
<keyword evidence="4" id="KW-0812">Transmembrane</keyword>
<dbReference type="InterPro" id="IPR003609">
    <property type="entry name" value="Pan_app"/>
</dbReference>
<keyword evidence="4" id="KW-0472">Membrane</keyword>
<sequence length="409" mass="43422">MGGGGVQVRHNTQLLEQAVNLLVKRSAIPTLEAQAAAQDRIARATGFRRLATGGAIAIAAIGIGIGVSLLWPAATPVATDFGAPSQAETAQAELPPADTPRPADPAQEIPIPTERPAPPEASAPPELPAPPEAPGEPDVATVNYTKFLNVDVPLLGETWKLTSGHYFKDEKDQSWDNAWCYTRKVVNGIDVNIDLAARLSPTARPQAPLSPAPTLASAGLDDAQAVALASHCPWLDEAKFASADFQPSFAKSREMEAVQEFVTRDGWDALGNDMLSVPIRNVSFDQCQARCKDDSKCLAVTYNKKYRACFLKSDASILVRSDEAMMAARKVLEPSITFSTLVFASDTVVVGQSYASAVADHTGCVLACAKEQACAGFNFDSKNRMCSLMSSAESSSPFRGVKSGLKASN</sequence>
<evidence type="ECO:0000256" key="1">
    <source>
        <dbReference type="ARBA" id="ARBA00022737"/>
    </source>
</evidence>
<dbReference type="InterPro" id="IPR000177">
    <property type="entry name" value="Apple"/>
</dbReference>
<dbReference type="CDD" id="cd01100">
    <property type="entry name" value="APPLE_Factor_XI_like"/>
    <property type="match status" value="1"/>
</dbReference>
<feature type="domain" description="Apple" evidence="5">
    <location>
        <begin position="357"/>
        <end position="397"/>
    </location>
</feature>
<accession>A0A380WPF7</accession>
<protein>
    <submittedName>
        <fullName evidence="6">PAN domain</fullName>
    </submittedName>
</protein>
<dbReference type="Proteomes" id="UP000254701">
    <property type="component" value="Unassembled WGS sequence"/>
</dbReference>
<dbReference type="Gene3D" id="3.50.4.10">
    <property type="entry name" value="Hepatocyte Growth Factor"/>
    <property type="match status" value="2"/>
</dbReference>
<reference evidence="6 7" key="1">
    <citation type="submission" date="2018-06" db="EMBL/GenBank/DDBJ databases">
        <authorList>
            <consortium name="Pathogen Informatics"/>
            <person name="Doyle S."/>
        </authorList>
    </citation>
    <scope>NUCLEOTIDE SEQUENCE [LARGE SCALE GENOMIC DNA]</scope>
    <source>
        <strain evidence="6 7">NCTC10684</strain>
    </source>
</reference>
<dbReference type="Pfam" id="PF00024">
    <property type="entry name" value="PAN_1"/>
    <property type="match status" value="2"/>
</dbReference>
<keyword evidence="4" id="KW-1133">Transmembrane helix</keyword>
<dbReference type="GO" id="GO:0005576">
    <property type="term" value="C:extracellular region"/>
    <property type="evidence" value="ECO:0007669"/>
    <property type="project" value="InterPro"/>
</dbReference>
<name>A0A380WPF7_AMIAI</name>
<gene>
    <name evidence="6" type="ORF">NCTC10684_03986</name>
</gene>
<evidence type="ECO:0000256" key="4">
    <source>
        <dbReference type="SAM" id="Phobius"/>
    </source>
</evidence>
<feature type="compositionally biased region" description="Pro residues" evidence="3">
    <location>
        <begin position="113"/>
        <end position="134"/>
    </location>
</feature>
<evidence type="ECO:0000256" key="3">
    <source>
        <dbReference type="SAM" id="MobiDB-lite"/>
    </source>
</evidence>
<evidence type="ECO:0000313" key="6">
    <source>
        <dbReference type="EMBL" id="SUU90728.1"/>
    </source>
</evidence>
<feature type="transmembrane region" description="Helical" evidence="4">
    <location>
        <begin position="50"/>
        <end position="71"/>
    </location>
</feature>
<keyword evidence="2" id="KW-1015">Disulfide bond</keyword>
<dbReference type="SUPFAM" id="SSF57414">
    <property type="entry name" value="Hairpin loop containing domain-like"/>
    <property type="match status" value="1"/>
</dbReference>
<keyword evidence="1" id="KW-0677">Repeat</keyword>
<proteinExistence type="predicted"/>
<evidence type="ECO:0000259" key="5">
    <source>
        <dbReference type="Pfam" id="PF00024"/>
    </source>
</evidence>
<dbReference type="EMBL" id="UFSM01000001">
    <property type="protein sequence ID" value="SUU90728.1"/>
    <property type="molecule type" value="Genomic_DNA"/>
</dbReference>
<organism evidence="6 7">
    <name type="scientific">Aminobacter aminovorans</name>
    <name type="common">Chelatobacter heintzii</name>
    <dbReference type="NCBI Taxonomy" id="83263"/>
    <lineage>
        <taxon>Bacteria</taxon>
        <taxon>Pseudomonadati</taxon>
        <taxon>Pseudomonadota</taxon>
        <taxon>Alphaproteobacteria</taxon>
        <taxon>Hyphomicrobiales</taxon>
        <taxon>Phyllobacteriaceae</taxon>
        <taxon>Aminobacter</taxon>
    </lineage>
</organism>
<dbReference type="AlphaFoldDB" id="A0A380WPF7"/>